<reference evidence="12" key="1">
    <citation type="submission" date="2019-08" db="EMBL/GenBank/DDBJ databases">
        <title>The improved chromosome-level genome for the pearl oyster Pinctada fucata martensii using PacBio sequencing and Hi-C.</title>
        <authorList>
            <person name="Zheng Z."/>
        </authorList>
    </citation>
    <scope>NUCLEOTIDE SEQUENCE</scope>
    <source>
        <strain evidence="12">ZZ-2019</strain>
        <tissue evidence="12">Adductor muscle</tissue>
    </source>
</reference>
<keyword evidence="3 11" id="KW-0328">Glycosyltransferase</keyword>
<dbReference type="EC" id="2.4.1.-" evidence="11"/>
<keyword evidence="7" id="KW-1133">Transmembrane helix</keyword>
<dbReference type="AlphaFoldDB" id="A0AA88XLE4"/>
<protein>
    <recommendedName>
        <fullName evidence="11">Hexosyltransferase</fullName>
        <ecNumber evidence="11">2.4.1.-</ecNumber>
    </recommendedName>
</protein>
<keyword evidence="10" id="KW-0325">Glycoprotein</keyword>
<evidence type="ECO:0000256" key="10">
    <source>
        <dbReference type="ARBA" id="ARBA00023180"/>
    </source>
</evidence>
<name>A0AA88XLE4_PINIB</name>
<comment type="similarity">
    <text evidence="2 11">Belongs to the glycosyltransferase 31 family.</text>
</comment>
<sequence length="327" mass="37865">MRSFKYILLIPSILCFILYLIKISTNDSSWCKIREEYPFNVNLEFLRRGGSIHSKYFERADWIKNEYIHNPLEICLSHGIEILSVVKSSPGNFQNRKAIRKSWGNSASSHRNRLIFSLGSTSDLTHQIHVDREMEQYEDILQGTFQDTYKNLTLKTINSIQWTSRYCSSAKFVLFVDDDVIVNFKNLENFLWQLPLIEREQLITGYVITEYPSPNRFETKFALSLDEYRHPCYPPYISGPVVVTSGKMVKLFADAIPYVKPFVFEDVYLGIIASKLGIKLSPVHNHLFDPSGSGVYNWSRIISSHQGKSMVFEAFKMIVSDLHFVTN</sequence>
<evidence type="ECO:0000313" key="13">
    <source>
        <dbReference type="Proteomes" id="UP001186944"/>
    </source>
</evidence>
<dbReference type="PANTHER" id="PTHR11214">
    <property type="entry name" value="BETA-1,3-N-ACETYLGLUCOSAMINYLTRANSFERASE"/>
    <property type="match status" value="1"/>
</dbReference>
<evidence type="ECO:0000256" key="6">
    <source>
        <dbReference type="ARBA" id="ARBA00022968"/>
    </source>
</evidence>
<evidence type="ECO:0000256" key="1">
    <source>
        <dbReference type="ARBA" id="ARBA00004323"/>
    </source>
</evidence>
<comment type="subcellular location">
    <subcellularLocation>
        <location evidence="1 11">Golgi apparatus membrane</location>
        <topology evidence="1 11">Single-pass type II membrane protein</topology>
    </subcellularLocation>
</comment>
<dbReference type="GO" id="GO:0008194">
    <property type="term" value="F:UDP-glycosyltransferase activity"/>
    <property type="evidence" value="ECO:0007669"/>
    <property type="project" value="TreeGrafter"/>
</dbReference>
<dbReference type="PANTHER" id="PTHR11214:SF349">
    <property type="entry name" value="BETA-1,3-GALACTOSYLTRANSFERASE BRN"/>
    <property type="match status" value="1"/>
</dbReference>
<dbReference type="InterPro" id="IPR002659">
    <property type="entry name" value="Glyco_trans_31"/>
</dbReference>
<evidence type="ECO:0000256" key="5">
    <source>
        <dbReference type="ARBA" id="ARBA00022692"/>
    </source>
</evidence>
<dbReference type="Pfam" id="PF01762">
    <property type="entry name" value="Galactosyl_T"/>
    <property type="match status" value="1"/>
</dbReference>
<keyword evidence="8 11" id="KW-0333">Golgi apparatus</keyword>
<dbReference type="GO" id="GO:0006493">
    <property type="term" value="P:protein O-linked glycosylation"/>
    <property type="evidence" value="ECO:0007669"/>
    <property type="project" value="TreeGrafter"/>
</dbReference>
<dbReference type="Gene3D" id="3.90.550.50">
    <property type="match status" value="1"/>
</dbReference>
<evidence type="ECO:0000256" key="9">
    <source>
        <dbReference type="ARBA" id="ARBA00023136"/>
    </source>
</evidence>
<keyword evidence="9" id="KW-0472">Membrane</keyword>
<dbReference type="FunFam" id="3.90.550.50:FF:000001">
    <property type="entry name" value="Hexosyltransferase"/>
    <property type="match status" value="1"/>
</dbReference>
<accession>A0AA88XLE4</accession>
<keyword evidence="13" id="KW-1185">Reference proteome</keyword>
<dbReference type="GO" id="GO:0016758">
    <property type="term" value="F:hexosyltransferase activity"/>
    <property type="evidence" value="ECO:0007669"/>
    <property type="project" value="InterPro"/>
</dbReference>
<dbReference type="GO" id="GO:0000139">
    <property type="term" value="C:Golgi membrane"/>
    <property type="evidence" value="ECO:0007669"/>
    <property type="project" value="UniProtKB-SubCell"/>
</dbReference>
<dbReference type="Proteomes" id="UP001186944">
    <property type="component" value="Unassembled WGS sequence"/>
</dbReference>
<evidence type="ECO:0000313" key="12">
    <source>
        <dbReference type="EMBL" id="KAK3085061.1"/>
    </source>
</evidence>
<gene>
    <name evidence="12" type="ORF">FSP39_023655</name>
</gene>
<keyword evidence="4" id="KW-0808">Transferase</keyword>
<evidence type="ECO:0000256" key="8">
    <source>
        <dbReference type="ARBA" id="ARBA00023034"/>
    </source>
</evidence>
<evidence type="ECO:0000256" key="7">
    <source>
        <dbReference type="ARBA" id="ARBA00022989"/>
    </source>
</evidence>
<evidence type="ECO:0000256" key="11">
    <source>
        <dbReference type="RuleBase" id="RU363063"/>
    </source>
</evidence>
<comment type="caution">
    <text evidence="12">The sequence shown here is derived from an EMBL/GenBank/DDBJ whole genome shotgun (WGS) entry which is preliminary data.</text>
</comment>
<evidence type="ECO:0000256" key="3">
    <source>
        <dbReference type="ARBA" id="ARBA00022676"/>
    </source>
</evidence>
<evidence type="ECO:0000256" key="4">
    <source>
        <dbReference type="ARBA" id="ARBA00022679"/>
    </source>
</evidence>
<organism evidence="12 13">
    <name type="scientific">Pinctada imbricata</name>
    <name type="common">Atlantic pearl-oyster</name>
    <name type="synonym">Pinctada martensii</name>
    <dbReference type="NCBI Taxonomy" id="66713"/>
    <lineage>
        <taxon>Eukaryota</taxon>
        <taxon>Metazoa</taxon>
        <taxon>Spiralia</taxon>
        <taxon>Lophotrochozoa</taxon>
        <taxon>Mollusca</taxon>
        <taxon>Bivalvia</taxon>
        <taxon>Autobranchia</taxon>
        <taxon>Pteriomorphia</taxon>
        <taxon>Pterioida</taxon>
        <taxon>Pterioidea</taxon>
        <taxon>Pteriidae</taxon>
        <taxon>Pinctada</taxon>
    </lineage>
</organism>
<dbReference type="EMBL" id="VSWD01000013">
    <property type="protein sequence ID" value="KAK3085061.1"/>
    <property type="molecule type" value="Genomic_DNA"/>
</dbReference>
<proteinExistence type="inferred from homology"/>
<keyword evidence="5" id="KW-0812">Transmembrane</keyword>
<keyword evidence="6" id="KW-0735">Signal-anchor</keyword>
<evidence type="ECO:0000256" key="2">
    <source>
        <dbReference type="ARBA" id="ARBA00008661"/>
    </source>
</evidence>